<dbReference type="PANTHER" id="PTHR34039:SF1">
    <property type="entry name" value="UPF0102 PROTEIN YRAN"/>
    <property type="match status" value="1"/>
</dbReference>
<dbReference type="Gene3D" id="3.40.1350.10">
    <property type="match status" value="1"/>
</dbReference>
<dbReference type="InterPro" id="IPR011335">
    <property type="entry name" value="Restrct_endonuc-II-like"/>
</dbReference>
<proteinExistence type="inferred from homology"/>
<comment type="caution">
    <text evidence="3">The sequence shown here is derived from an EMBL/GenBank/DDBJ whole genome shotgun (WGS) entry which is preliminary data.</text>
</comment>
<evidence type="ECO:0000256" key="2">
    <source>
        <dbReference type="HAMAP-Rule" id="MF_00048"/>
    </source>
</evidence>
<dbReference type="HAMAP" id="MF_00048">
    <property type="entry name" value="UPF0102"/>
    <property type="match status" value="1"/>
</dbReference>
<dbReference type="RefSeq" id="WP_135768839.1">
    <property type="nucleotide sequence ID" value="NZ_RQET01000010.1"/>
</dbReference>
<dbReference type="Pfam" id="PF02021">
    <property type="entry name" value="UPF0102"/>
    <property type="match status" value="1"/>
</dbReference>
<gene>
    <name evidence="3" type="ORF">EHO60_14010</name>
</gene>
<sequence>MNRFRENRAKGILGEEIVTSFLIREGYTVLTRNFRIRIGEADIIARKGEHLFFIEVKFWSSTGFSHPLEVFSVGKRRKMRAVAEAYLNKNVSLKGCSVSFCLAFLNEKRELNFYRNLF</sequence>
<dbReference type="AlphaFoldDB" id="A0A4R9GAK5"/>
<dbReference type="PANTHER" id="PTHR34039">
    <property type="entry name" value="UPF0102 PROTEIN YRAN"/>
    <property type="match status" value="1"/>
</dbReference>
<reference evidence="3" key="1">
    <citation type="journal article" date="2019" name="PLoS Negl. Trop. Dis.">
        <title>Revisiting the worldwide diversity of Leptospira species in the environment.</title>
        <authorList>
            <person name="Vincent A.T."/>
            <person name="Schiettekatte O."/>
            <person name="Bourhy P."/>
            <person name="Veyrier F.J."/>
            <person name="Picardeau M."/>
        </authorList>
    </citation>
    <scope>NUCLEOTIDE SEQUENCE [LARGE SCALE GENOMIC DNA]</scope>
    <source>
        <strain evidence="3">SSW15</strain>
    </source>
</reference>
<dbReference type="SUPFAM" id="SSF52980">
    <property type="entry name" value="Restriction endonuclease-like"/>
    <property type="match status" value="1"/>
</dbReference>
<dbReference type="InterPro" id="IPR003509">
    <property type="entry name" value="UPF0102_YraN-like"/>
</dbReference>
<accession>A0A4R9GAK5</accession>
<protein>
    <recommendedName>
        <fullName evidence="2">UPF0102 protein EHO60_14010</fullName>
    </recommendedName>
</protein>
<evidence type="ECO:0000313" key="3">
    <source>
        <dbReference type="EMBL" id="TGK08694.1"/>
    </source>
</evidence>
<dbReference type="EMBL" id="RQET01000010">
    <property type="protein sequence ID" value="TGK08694.1"/>
    <property type="molecule type" value="Genomic_DNA"/>
</dbReference>
<dbReference type="GO" id="GO:0003676">
    <property type="term" value="F:nucleic acid binding"/>
    <property type="evidence" value="ECO:0007669"/>
    <property type="project" value="InterPro"/>
</dbReference>
<dbReference type="Proteomes" id="UP000298458">
    <property type="component" value="Unassembled WGS sequence"/>
</dbReference>
<name>A0A4R9GAK5_9LEPT</name>
<evidence type="ECO:0000313" key="4">
    <source>
        <dbReference type="Proteomes" id="UP000298458"/>
    </source>
</evidence>
<comment type="similarity">
    <text evidence="1 2">Belongs to the UPF0102 family.</text>
</comment>
<evidence type="ECO:0000256" key="1">
    <source>
        <dbReference type="ARBA" id="ARBA00006738"/>
    </source>
</evidence>
<organism evidence="3 4">
    <name type="scientific">Leptospira fletcheri</name>
    <dbReference type="NCBI Taxonomy" id="2484981"/>
    <lineage>
        <taxon>Bacteria</taxon>
        <taxon>Pseudomonadati</taxon>
        <taxon>Spirochaetota</taxon>
        <taxon>Spirochaetia</taxon>
        <taxon>Leptospirales</taxon>
        <taxon>Leptospiraceae</taxon>
        <taxon>Leptospira</taxon>
    </lineage>
</organism>
<dbReference type="OrthoDB" id="9802516at2"/>
<keyword evidence="4" id="KW-1185">Reference proteome</keyword>
<dbReference type="InterPro" id="IPR011856">
    <property type="entry name" value="tRNA_endonuc-like_dom_sf"/>
</dbReference>